<name>A0A060N5E8_CLOBO</name>
<dbReference type="PANTHER" id="PTHR43788:SF6">
    <property type="entry name" value="DNA HELICASE B"/>
    <property type="match status" value="1"/>
</dbReference>
<dbReference type="GO" id="GO:0005524">
    <property type="term" value="F:ATP binding"/>
    <property type="evidence" value="ECO:0007669"/>
    <property type="project" value="UniProtKB-KW"/>
</dbReference>
<dbReference type="GO" id="GO:0017116">
    <property type="term" value="F:single-stranded DNA helicase activity"/>
    <property type="evidence" value="ECO:0007669"/>
    <property type="project" value="TreeGrafter"/>
</dbReference>
<dbReference type="Proteomes" id="UP000054164">
    <property type="component" value="Unassembled WGS sequence"/>
</dbReference>
<organism evidence="6">
    <name type="scientific">Clostridium botulinum B str. Osaka05</name>
    <dbReference type="NCBI Taxonomy" id="1407017"/>
    <lineage>
        <taxon>Bacteria</taxon>
        <taxon>Bacillati</taxon>
        <taxon>Bacillota</taxon>
        <taxon>Clostridia</taxon>
        <taxon>Eubacteriales</taxon>
        <taxon>Clostridiaceae</taxon>
        <taxon>Clostridium</taxon>
    </lineage>
</organism>
<dbReference type="InterPro" id="IPR050534">
    <property type="entry name" value="Coronavir_polyprotein_1ab"/>
</dbReference>
<dbReference type="Gene3D" id="2.30.30.940">
    <property type="match status" value="1"/>
</dbReference>
<evidence type="ECO:0000259" key="4">
    <source>
        <dbReference type="Pfam" id="PF14490"/>
    </source>
</evidence>
<keyword evidence="2" id="KW-0067">ATP-binding</keyword>
<feature type="domain" description="ATP-dependent RecD2 DNA helicase-like helix-hairpin-helix" evidence="4">
    <location>
        <begin position="155"/>
        <end position="242"/>
    </location>
</feature>
<dbReference type="Pfam" id="PF13538">
    <property type="entry name" value="UvrD_C_2"/>
    <property type="match status" value="1"/>
</dbReference>
<dbReference type="Pfam" id="PF13245">
    <property type="entry name" value="AAA_19"/>
    <property type="match status" value="1"/>
</dbReference>
<dbReference type="InterPro" id="IPR027785">
    <property type="entry name" value="UvrD-like_helicase_C"/>
</dbReference>
<dbReference type="SUPFAM" id="SSF52540">
    <property type="entry name" value="P-loop containing nucleoside triphosphate hydrolases"/>
    <property type="match status" value="2"/>
</dbReference>
<dbReference type="HOGENOM" id="CLU_007524_0_3_9"/>
<dbReference type="PANTHER" id="PTHR43788">
    <property type="entry name" value="DNA2/NAM7 HELICASE FAMILY MEMBER"/>
    <property type="match status" value="1"/>
</dbReference>
<dbReference type="InterPro" id="IPR029493">
    <property type="entry name" value="RecD2-like_HHH"/>
</dbReference>
<evidence type="ECO:0000256" key="1">
    <source>
        <dbReference type="ARBA" id="ARBA00022741"/>
    </source>
</evidence>
<sequence>MAEEYVSFIGIPVNEIYAKEDFRIYGVKVNEKIVNELNLILDKKYKTLTITGNIPSLNLNTEYKIKAIPTETKYGISYKVTKIGKDKPKTVIQTRKFLEEILTPRQANILLTAYPNIIDLIVNGEEIDLNKTKGIKEVTFKKIKEKIINDLCLAELIDDFSEYKITLNMIRKIYDKYTCSEKVREAMLKDPYKCLCGINRVGFKDADKIILSKHHNFLKSEQRVKSCIFYLLNENENKGNTWIAYDNLKNECKKLIPQAIDLFDECLINEDKIYKNKKKIAKKKTYYTEYYIAQTIINLLRKPKRWSINYRGYGFFNGNNLTEEQINILKQICENNICLLAGFGGTGKSFSTQAVINLLDDNGKSYMLISPTGRASQVMSAYTGKEASTIHRGLKYIPDKNKFLYNENNKLDVDIVICDETSMVDINLMKSLLEAIDTERTKLLFIFDPEQIPSVACGKVAYDMLESNIINKSILTTIFRFGEGGLYNISFKMRNGEKYINSDFRGIKNFGINKDYSIISVKQEKSIKVLKDLILKLLKEGEKIEDILITCALNKGNYGCNNINTIIQELINPYDDFKNEIKLKERVFRINDRVMQVENNYKAVNSNFEEDVIFNGDIGTITEILGDTIYVEYDKKTIIYEKNELSQLQLAYAVSIYKLQGSQVKNIILFTPSSHTFFLNKNLLYTGLTRARKKAYHICTPDVINSALKKSANYNRNTFLKDLLIELNTN</sequence>
<protein>
    <submittedName>
        <fullName evidence="6">Exodeoxyribonuclease V, alpha subunit</fullName>
    </submittedName>
</protein>
<dbReference type="EMBL" id="BA000058">
    <property type="protein sequence ID" value="BAO04765.1"/>
    <property type="molecule type" value="Genomic_DNA"/>
</dbReference>
<feature type="domain" description="ATP-dependent RecD2 DNA helicase SH3" evidence="5">
    <location>
        <begin position="563"/>
        <end position="629"/>
    </location>
</feature>
<dbReference type="Gene3D" id="3.40.50.300">
    <property type="entry name" value="P-loop containing nucleotide triphosphate hydrolases"/>
    <property type="match status" value="2"/>
</dbReference>
<dbReference type="InterPro" id="IPR027417">
    <property type="entry name" value="P-loop_NTPase"/>
</dbReference>
<dbReference type="GO" id="GO:0009338">
    <property type="term" value="C:exodeoxyribonuclease V complex"/>
    <property type="evidence" value="ECO:0007669"/>
    <property type="project" value="TreeGrafter"/>
</dbReference>
<dbReference type="GO" id="GO:0006310">
    <property type="term" value="P:DNA recombination"/>
    <property type="evidence" value="ECO:0007669"/>
    <property type="project" value="TreeGrafter"/>
</dbReference>
<feature type="domain" description="UvrD-like helicase C-terminal" evidence="3">
    <location>
        <begin position="650"/>
        <end position="696"/>
    </location>
</feature>
<dbReference type="InterPro" id="IPR041451">
    <property type="entry name" value="RecD2_SH13"/>
</dbReference>
<reference evidence="6" key="1">
    <citation type="submission" date="2013-10" db="EMBL/GenBank/DDBJ databases">
        <title>Draft genome sequence of Clostridium botulinum type B strain Osaka05.</title>
        <authorList>
            <person name="Sakaguchi Y."/>
            <person name="Hosomi K."/>
            <person name="Uchiyama J."/>
            <person name="Ogura Y."/>
            <person name="Sakaguchi M."/>
            <person name="Kohda T."/>
            <person name="Mukamoto M."/>
            <person name="Misawa N."/>
            <person name="Matsuzaki S."/>
            <person name="Hayashi T."/>
            <person name="Kozaki S."/>
        </authorList>
    </citation>
    <scope>NUCLEOTIDE SEQUENCE</scope>
    <source>
        <strain evidence="6">Osaka05</strain>
    </source>
</reference>
<dbReference type="CDD" id="cd17933">
    <property type="entry name" value="DEXSc_RecD-like"/>
    <property type="match status" value="1"/>
</dbReference>
<dbReference type="AlphaFoldDB" id="A0A060N5E8"/>
<dbReference type="Pfam" id="PF18335">
    <property type="entry name" value="SH3_13"/>
    <property type="match status" value="1"/>
</dbReference>
<evidence type="ECO:0000259" key="5">
    <source>
        <dbReference type="Pfam" id="PF18335"/>
    </source>
</evidence>
<evidence type="ECO:0000256" key="2">
    <source>
        <dbReference type="ARBA" id="ARBA00022840"/>
    </source>
</evidence>
<evidence type="ECO:0000259" key="3">
    <source>
        <dbReference type="Pfam" id="PF13538"/>
    </source>
</evidence>
<dbReference type="CDD" id="cd18809">
    <property type="entry name" value="SF1_C_RecD"/>
    <property type="match status" value="1"/>
</dbReference>
<dbReference type="Pfam" id="PF14490">
    <property type="entry name" value="HHH_RecD2"/>
    <property type="match status" value="1"/>
</dbReference>
<keyword evidence="1" id="KW-0547">Nucleotide-binding</keyword>
<proteinExistence type="predicted"/>
<dbReference type="Gene3D" id="1.10.10.2220">
    <property type="match status" value="1"/>
</dbReference>
<dbReference type="RefSeq" id="WP_030031809.1">
    <property type="nucleotide sequence ID" value="NZ_BA000058.1"/>
</dbReference>
<gene>
    <name evidence="6" type="ORF">CBO05P1_046</name>
</gene>
<evidence type="ECO:0000313" key="6">
    <source>
        <dbReference type="EMBL" id="BAO04765.1"/>
    </source>
</evidence>
<accession>A0A060N5E8</accession>